<comment type="caution">
    <text evidence="2">The sequence shown here is derived from an EMBL/GenBank/DDBJ whole genome shotgun (WGS) entry which is preliminary data.</text>
</comment>
<name>A0A4R0JPK2_9ACTN</name>
<dbReference type="InterPro" id="IPR011043">
    <property type="entry name" value="Gal_Oxase/kelch_b-propeller"/>
</dbReference>
<dbReference type="EMBL" id="SJKD01000006">
    <property type="protein sequence ID" value="TCC46868.1"/>
    <property type="molecule type" value="Genomic_DNA"/>
</dbReference>
<sequence length="363" mass="38366">MRRLAAVLGVVACVFTGSSITAEAQPAAVQAASQWTVTPTGRQPANLDDIDSRAGETWAVGGDQVDGFQDQRPLALRWDGKRWKATAQPVDTNATLQSVAVAGAKNVWAVGEDRADPATPKPLVMHWNGTRWRVVPGPSVPTGSFGSVAIGPNGAVWAAGWANVGGQEHAVVYRYSGGSWQPLTTGLEGSINGNTLAVISAKDAWLGLNGGLAHFDGKRWTLVDDVPADGSQIPTGIAVAGPKNIWLVGVEHVAQDRPLVLHYDGVSWTRVPAPTGWSQLYDVALRDNRPIAVGERFEESGNRVFAKPYVLEYRGSKFVEAPSPDAAYGTLTGAAAADGRLWTAGLTSTTPDAEFSAFTAFAR</sequence>
<evidence type="ECO:0000313" key="3">
    <source>
        <dbReference type="Proteomes" id="UP000293342"/>
    </source>
</evidence>
<evidence type="ECO:0000256" key="1">
    <source>
        <dbReference type="SAM" id="SignalP"/>
    </source>
</evidence>
<accession>A0A4R0JPK2</accession>
<organism evidence="2 3">
    <name type="scientific">Kribbella capetownensis</name>
    <dbReference type="NCBI Taxonomy" id="1572659"/>
    <lineage>
        <taxon>Bacteria</taxon>
        <taxon>Bacillati</taxon>
        <taxon>Actinomycetota</taxon>
        <taxon>Actinomycetes</taxon>
        <taxon>Propionibacteriales</taxon>
        <taxon>Kribbellaceae</taxon>
        <taxon>Kribbella</taxon>
    </lineage>
</organism>
<gene>
    <name evidence="2" type="ORF">E0H75_27930</name>
</gene>
<proteinExistence type="predicted"/>
<feature type="signal peptide" evidence="1">
    <location>
        <begin position="1"/>
        <end position="24"/>
    </location>
</feature>
<keyword evidence="3" id="KW-1185">Reference proteome</keyword>
<reference evidence="2 3" key="1">
    <citation type="submission" date="2019-02" db="EMBL/GenBank/DDBJ databases">
        <title>Kribbella capetownensis sp. nov. and Kribbella speibonae sp. nov., isolated from soil.</title>
        <authorList>
            <person name="Curtis S.M."/>
            <person name="Norton I."/>
            <person name="Everest G.J."/>
            <person name="Meyers P.R."/>
        </authorList>
    </citation>
    <scope>NUCLEOTIDE SEQUENCE [LARGE SCALE GENOMIC DNA]</scope>
    <source>
        <strain evidence="2 3">YM53</strain>
    </source>
</reference>
<feature type="chain" id="PRO_5020198624" evidence="1">
    <location>
        <begin position="25"/>
        <end position="363"/>
    </location>
</feature>
<evidence type="ECO:0000313" key="2">
    <source>
        <dbReference type="EMBL" id="TCC46868.1"/>
    </source>
</evidence>
<protein>
    <submittedName>
        <fullName evidence="2">Uncharacterized protein</fullName>
    </submittedName>
</protein>
<dbReference type="AlphaFoldDB" id="A0A4R0JPK2"/>
<dbReference type="OrthoDB" id="3454650at2"/>
<keyword evidence="1" id="KW-0732">Signal</keyword>
<dbReference type="Proteomes" id="UP000293342">
    <property type="component" value="Unassembled WGS sequence"/>
</dbReference>
<dbReference type="SUPFAM" id="SSF50965">
    <property type="entry name" value="Galactose oxidase, central domain"/>
    <property type="match status" value="1"/>
</dbReference>